<dbReference type="InterPro" id="IPR010995">
    <property type="entry name" value="DNA_repair_Rad51/TF_NusA_a-hlx"/>
</dbReference>
<evidence type="ECO:0000256" key="9">
    <source>
        <dbReference type="HAMAP-Rule" id="MF_00348"/>
    </source>
</evidence>
<keyword evidence="7 9" id="KW-0233">DNA recombination</keyword>
<dbReference type="HAMAP" id="MF_00348">
    <property type="entry name" value="RadA_arch"/>
    <property type="match status" value="1"/>
</dbReference>
<accession>A0A8T4L943</accession>
<dbReference type="PROSITE" id="PS50162">
    <property type="entry name" value="RECA_2"/>
    <property type="match status" value="1"/>
</dbReference>
<keyword evidence="4 9" id="KW-0227">DNA damage</keyword>
<feature type="compositionally biased region" description="Basic and acidic residues" evidence="11">
    <location>
        <begin position="13"/>
        <end position="23"/>
    </location>
</feature>
<name>A0A8T4L943_9ARCH</name>
<dbReference type="GO" id="GO:0006281">
    <property type="term" value="P:DNA repair"/>
    <property type="evidence" value="ECO:0007669"/>
    <property type="project" value="UniProtKB-UniRule"/>
</dbReference>
<dbReference type="SUPFAM" id="SSF47794">
    <property type="entry name" value="Rad51 N-terminal domain-like"/>
    <property type="match status" value="1"/>
</dbReference>
<dbReference type="InterPro" id="IPR020587">
    <property type="entry name" value="RecA_monomer-monomer_interface"/>
</dbReference>
<dbReference type="SUPFAM" id="SSF52540">
    <property type="entry name" value="P-loop containing nucleoside triphosphate hydrolases"/>
    <property type="match status" value="1"/>
</dbReference>
<comment type="caution">
    <text evidence="14">The sequence shown here is derived from an EMBL/GenBank/DDBJ whole genome shotgun (WGS) entry which is preliminary data.</text>
</comment>
<keyword evidence="6 9" id="KW-0238">DNA-binding</keyword>
<evidence type="ECO:0000256" key="3">
    <source>
        <dbReference type="ARBA" id="ARBA00022741"/>
    </source>
</evidence>
<evidence type="ECO:0000256" key="8">
    <source>
        <dbReference type="ARBA" id="ARBA00025684"/>
    </source>
</evidence>
<dbReference type="PIRSF" id="PIRSF005856">
    <property type="entry name" value="Rad51"/>
    <property type="match status" value="1"/>
</dbReference>
<dbReference type="GO" id="GO:0140664">
    <property type="term" value="F:ATP-dependent DNA damage sensor activity"/>
    <property type="evidence" value="ECO:0007669"/>
    <property type="project" value="InterPro"/>
</dbReference>
<dbReference type="SMART" id="SM00278">
    <property type="entry name" value="HhH1"/>
    <property type="match status" value="2"/>
</dbReference>
<feature type="compositionally biased region" description="Basic and acidic residues" evidence="11">
    <location>
        <begin position="30"/>
        <end position="45"/>
    </location>
</feature>
<evidence type="ECO:0000256" key="2">
    <source>
        <dbReference type="ARBA" id="ARBA00018144"/>
    </source>
</evidence>
<dbReference type="InterPro" id="IPR013632">
    <property type="entry name" value="Rad51_C"/>
</dbReference>
<evidence type="ECO:0000256" key="4">
    <source>
        <dbReference type="ARBA" id="ARBA00022763"/>
    </source>
</evidence>
<dbReference type="Pfam" id="PF08423">
    <property type="entry name" value="Rad51"/>
    <property type="match status" value="1"/>
</dbReference>
<dbReference type="Gene3D" id="3.40.50.300">
    <property type="entry name" value="P-loop containing nucleotide triphosphate hydrolases"/>
    <property type="match status" value="1"/>
</dbReference>
<evidence type="ECO:0000313" key="15">
    <source>
        <dbReference type="Proteomes" id="UP000675968"/>
    </source>
</evidence>
<feature type="domain" description="RecA family profile 2" evidence="13">
    <location>
        <begin position="296"/>
        <end position="356"/>
    </location>
</feature>
<feature type="domain" description="RecA family profile 1" evidence="12">
    <location>
        <begin position="120"/>
        <end position="291"/>
    </location>
</feature>
<dbReference type="InterPro" id="IPR003583">
    <property type="entry name" value="Hlx-hairpin-Hlx_DNA-bd_motif"/>
</dbReference>
<evidence type="ECO:0000256" key="6">
    <source>
        <dbReference type="ARBA" id="ARBA00023125"/>
    </source>
</evidence>
<reference evidence="14" key="2">
    <citation type="submission" date="2021-05" db="EMBL/GenBank/DDBJ databases">
        <title>Protein family content uncovers lineage relationships and bacterial pathway maintenance mechanisms in DPANN archaea.</title>
        <authorList>
            <person name="Castelle C.J."/>
            <person name="Meheust R."/>
            <person name="Jaffe A.L."/>
            <person name="Seitz K."/>
            <person name="Gong X."/>
            <person name="Baker B.J."/>
            <person name="Banfield J.F."/>
        </authorList>
    </citation>
    <scope>NUCLEOTIDE SEQUENCE</scope>
    <source>
        <strain evidence="14">RIFCSPLOWO2_01_FULL_AR10_48_17</strain>
    </source>
</reference>
<keyword evidence="3 9" id="KW-0547">Nucleotide-binding</keyword>
<dbReference type="GO" id="GO:0003684">
    <property type="term" value="F:damaged DNA binding"/>
    <property type="evidence" value="ECO:0007669"/>
    <property type="project" value="UniProtKB-UniRule"/>
</dbReference>
<dbReference type="InterPro" id="IPR016467">
    <property type="entry name" value="DNA_recomb/repair_RecA-like"/>
</dbReference>
<evidence type="ECO:0000259" key="13">
    <source>
        <dbReference type="PROSITE" id="PS50163"/>
    </source>
</evidence>
<dbReference type="GO" id="GO:0005524">
    <property type="term" value="F:ATP binding"/>
    <property type="evidence" value="ECO:0007669"/>
    <property type="project" value="UniProtKB-UniRule"/>
</dbReference>
<organism evidence="14 15">
    <name type="scientific">Candidatus Iainarchaeum sp</name>
    <dbReference type="NCBI Taxonomy" id="3101447"/>
    <lineage>
        <taxon>Archaea</taxon>
        <taxon>Candidatus Iainarchaeota</taxon>
        <taxon>Candidatus Iainarchaeia</taxon>
        <taxon>Candidatus Iainarchaeales</taxon>
        <taxon>Candidatus Iainarchaeaceae</taxon>
        <taxon>Candidatus Iainarchaeum</taxon>
    </lineage>
</organism>
<evidence type="ECO:0000256" key="11">
    <source>
        <dbReference type="SAM" id="MobiDB-lite"/>
    </source>
</evidence>
<gene>
    <name evidence="9 14" type="primary">radA</name>
    <name evidence="14" type="ORF">J4215_01715</name>
</gene>
<dbReference type="InterPro" id="IPR020588">
    <property type="entry name" value="RecA_ATP-bd"/>
</dbReference>
<dbReference type="PROSITE" id="PS50163">
    <property type="entry name" value="RECA_3"/>
    <property type="match status" value="1"/>
</dbReference>
<dbReference type="NCBIfam" id="NF003301">
    <property type="entry name" value="PRK04301.1"/>
    <property type="match status" value="1"/>
</dbReference>
<feature type="region of interest" description="Disordered" evidence="11">
    <location>
        <begin position="1"/>
        <end position="53"/>
    </location>
</feature>
<proteinExistence type="inferred from homology"/>
<comment type="similarity">
    <text evidence="1 9 10">Belongs to the eukaryotic RecA-like protein family.</text>
</comment>
<dbReference type="PANTHER" id="PTHR22942">
    <property type="entry name" value="RECA/RAD51/RADA DNA STRAND-PAIRING FAMILY MEMBER"/>
    <property type="match status" value="1"/>
</dbReference>
<evidence type="ECO:0000259" key="12">
    <source>
        <dbReference type="PROSITE" id="PS50162"/>
    </source>
</evidence>
<dbReference type="GO" id="GO:0006310">
    <property type="term" value="P:DNA recombination"/>
    <property type="evidence" value="ECO:0007669"/>
    <property type="project" value="UniProtKB-UniRule"/>
</dbReference>
<dbReference type="InterPro" id="IPR027417">
    <property type="entry name" value="P-loop_NTPase"/>
</dbReference>
<dbReference type="PANTHER" id="PTHR22942:SF30">
    <property type="entry name" value="MEIOTIC RECOMBINATION PROTEIN DMC1_LIM15 HOMOLOG"/>
    <property type="match status" value="1"/>
</dbReference>
<feature type="compositionally biased region" description="Low complexity" evidence="11">
    <location>
        <begin position="1"/>
        <end position="11"/>
    </location>
</feature>
<evidence type="ECO:0000256" key="1">
    <source>
        <dbReference type="ARBA" id="ARBA00008050"/>
    </source>
</evidence>
<protein>
    <recommendedName>
        <fullName evidence="2 9">DNA repair and recombination protein RadA</fullName>
    </recommendedName>
</protein>
<keyword evidence="5 9" id="KW-0067">ATP-binding</keyword>
<evidence type="ECO:0000256" key="10">
    <source>
        <dbReference type="PIRNR" id="PIRNR005856"/>
    </source>
</evidence>
<dbReference type="Gene3D" id="1.10.150.20">
    <property type="entry name" value="5' to 3' exonuclease, C-terminal subdomain"/>
    <property type="match status" value="1"/>
</dbReference>
<reference evidence="14" key="1">
    <citation type="submission" date="2021-03" db="EMBL/GenBank/DDBJ databases">
        <authorList>
            <person name="Jaffe A."/>
        </authorList>
    </citation>
    <scope>NUCLEOTIDE SEQUENCE</scope>
    <source>
        <strain evidence="14">RIFCSPLOWO2_01_FULL_AR10_48_17</strain>
    </source>
</reference>
<evidence type="ECO:0000313" key="14">
    <source>
        <dbReference type="EMBL" id="MBS3061280.1"/>
    </source>
</evidence>
<dbReference type="CDD" id="cd19515">
    <property type="entry name" value="archRadA"/>
    <property type="match status" value="1"/>
</dbReference>
<dbReference type="Pfam" id="PF14520">
    <property type="entry name" value="HHH_5"/>
    <property type="match status" value="1"/>
</dbReference>
<evidence type="ECO:0000256" key="5">
    <source>
        <dbReference type="ARBA" id="ARBA00022840"/>
    </source>
</evidence>
<dbReference type="AlphaFoldDB" id="A0A8T4L943"/>
<comment type="function">
    <text evidence="8 9 10">Involved in DNA repair and in homologous recombination. Binds and assemble on single-stranded DNA to form a nucleoprotein filament. Hydrolyzes ATP in a ssDNA-dependent manner and promotes DNA strand exchange between homologous DNA molecules.</text>
</comment>
<dbReference type="Proteomes" id="UP000675968">
    <property type="component" value="Unassembled WGS sequence"/>
</dbReference>
<dbReference type="NCBIfam" id="TIGR02236">
    <property type="entry name" value="recomb_radA"/>
    <property type="match status" value="1"/>
</dbReference>
<comment type="caution">
    <text evidence="9">Lacks conserved residue(s) required for the propagation of feature annotation.</text>
</comment>
<sequence>MSERTVTVKPSKPTKEKEEKTIEEQTLSMDETKTATSGKKEESGKVKSITELPGIGPQTAEKLLQAGYKTLESIAVASPMELMEAAGIGEITAGKAIGAARESLEMGYETADKILARRETLERISTGSKELDSLIGGGVETQSITEVYGQYASGKTQWAFQLCVMTQLPTEQGGLSGNILYIDSENSFRPERVVSIAKAKGLDPEKTLKNIFVARAYNADHQMLLAEKAVEMIAPKNIKLIIVDSLTSLFRSEFIGRGQLSDRQQRLNRHMHTLQKVAEMHNVAVLVTNQVMSRPDVLFGDPTSPIGGHIVGHNSKTRIYLRKAKENKRVAKLVDSPSLPDGEAIYSLTDAGIEDA</sequence>
<dbReference type="InterPro" id="IPR011938">
    <property type="entry name" value="DNA_recomb/repair_RadA"/>
</dbReference>
<evidence type="ECO:0000256" key="7">
    <source>
        <dbReference type="ARBA" id="ARBA00023172"/>
    </source>
</evidence>
<dbReference type="FunFam" id="3.40.50.300:FF:002052">
    <property type="entry name" value="DNA repair protein RAD51 homolog"/>
    <property type="match status" value="1"/>
</dbReference>
<dbReference type="EMBL" id="JAGVWC010000008">
    <property type="protein sequence ID" value="MBS3061280.1"/>
    <property type="molecule type" value="Genomic_DNA"/>
</dbReference>